<dbReference type="GO" id="GO:0055085">
    <property type="term" value="P:transmembrane transport"/>
    <property type="evidence" value="ECO:0007669"/>
    <property type="project" value="InterPro"/>
</dbReference>
<dbReference type="PANTHER" id="PTHR33376:SF5">
    <property type="entry name" value="EXTRACYTOPLASMIC SOLUTE RECEPTOR PROTEIN"/>
    <property type="match status" value="1"/>
</dbReference>
<organism evidence="3 4">
    <name type="scientific">candidate division WOR-1 bacterium DG_54_3</name>
    <dbReference type="NCBI Taxonomy" id="1703775"/>
    <lineage>
        <taxon>Bacteria</taxon>
        <taxon>Bacillati</taxon>
        <taxon>Saganbacteria</taxon>
    </lineage>
</organism>
<dbReference type="InterPro" id="IPR038404">
    <property type="entry name" value="TRAP_DctP_sf"/>
</dbReference>
<name>A0A0S7XRI6_UNCSA</name>
<sequence>MIREKISKREGVSLVILALVVLILLPIYDEALSQPKSAPAKKTYNLKFLDIYPLASPASKTQKQFFCERVTQLSGGRIKIKIYPIGTLADTPEYPEMVRDGTADIAYLFNAYYADRFPLAEVWSLPFLVDSYRQAVDMSRELFKTVPGLRDPLDRYNLKPLWYTNGHTALIQTKKPVKTLNDMKGLKLVTAGGLRNRTVKSLGAVPLTVPPGDTYSALQSGVGDGLYMAAFFQELHKFYEVAPYFLNTPKIIIAPLAMTVINKKLWNSMSKEDQEIIQRAALEEECVSFLEYEKEDAEVLDRMKAKGCTINMMSNTEMAKFKESTKMVHSEWINANPGGSEVIKRVEAWKSAHPDY</sequence>
<keyword evidence="2" id="KW-0472">Membrane</keyword>
<dbReference type="NCBIfam" id="NF037995">
    <property type="entry name" value="TRAP_S1"/>
    <property type="match status" value="1"/>
</dbReference>
<gene>
    <name evidence="3" type="ORF">AMJ44_11330</name>
</gene>
<protein>
    <recommendedName>
        <fullName evidence="5">C4-dicarboxylate ABC transporter substrate-binding protein</fullName>
    </recommendedName>
</protein>
<dbReference type="PANTHER" id="PTHR33376">
    <property type="match status" value="1"/>
</dbReference>
<evidence type="ECO:0000313" key="3">
    <source>
        <dbReference type="EMBL" id="KPJ65034.1"/>
    </source>
</evidence>
<keyword evidence="2" id="KW-0812">Transmembrane</keyword>
<reference evidence="3 4" key="1">
    <citation type="journal article" date="2015" name="Microbiome">
        <title>Genomic resolution of linkages in carbon, nitrogen, and sulfur cycling among widespread estuary sediment bacteria.</title>
        <authorList>
            <person name="Baker B.J."/>
            <person name="Lazar C.S."/>
            <person name="Teske A.P."/>
            <person name="Dick G.J."/>
        </authorList>
    </citation>
    <scope>NUCLEOTIDE SEQUENCE [LARGE SCALE GENOMIC DNA]</scope>
    <source>
        <strain evidence="3">DG_54_3</strain>
    </source>
</reference>
<evidence type="ECO:0000313" key="4">
    <source>
        <dbReference type="Proteomes" id="UP000051861"/>
    </source>
</evidence>
<keyword evidence="2" id="KW-1133">Transmembrane helix</keyword>
<evidence type="ECO:0000256" key="1">
    <source>
        <dbReference type="ARBA" id="ARBA00022729"/>
    </source>
</evidence>
<feature type="transmembrane region" description="Helical" evidence="2">
    <location>
        <begin position="12"/>
        <end position="28"/>
    </location>
</feature>
<dbReference type="Pfam" id="PF03480">
    <property type="entry name" value="DctP"/>
    <property type="match status" value="1"/>
</dbReference>
<proteinExistence type="predicted"/>
<dbReference type="Gene3D" id="3.40.190.170">
    <property type="entry name" value="Bacterial extracellular solute-binding protein, family 7"/>
    <property type="match status" value="1"/>
</dbReference>
<dbReference type="InterPro" id="IPR018389">
    <property type="entry name" value="DctP_fam"/>
</dbReference>
<comment type="caution">
    <text evidence="3">The sequence shown here is derived from an EMBL/GenBank/DDBJ whole genome shotgun (WGS) entry which is preliminary data.</text>
</comment>
<evidence type="ECO:0008006" key="5">
    <source>
        <dbReference type="Google" id="ProtNLM"/>
    </source>
</evidence>
<dbReference type="Proteomes" id="UP000051861">
    <property type="component" value="Unassembled WGS sequence"/>
</dbReference>
<dbReference type="EMBL" id="LIZX01000143">
    <property type="protein sequence ID" value="KPJ65034.1"/>
    <property type="molecule type" value="Genomic_DNA"/>
</dbReference>
<dbReference type="AlphaFoldDB" id="A0A0S7XRI6"/>
<accession>A0A0S7XRI6</accession>
<evidence type="ECO:0000256" key="2">
    <source>
        <dbReference type="SAM" id="Phobius"/>
    </source>
</evidence>
<keyword evidence="1" id="KW-0732">Signal</keyword>